<keyword evidence="4" id="KW-0862">Zinc</keyword>
<dbReference type="STRING" id="1077348.A0A2G8RZ90"/>
<evidence type="ECO:0000313" key="6">
    <source>
        <dbReference type="EMBL" id="PIL26839.1"/>
    </source>
</evidence>
<name>A0A2G8RZ90_9APHY</name>
<evidence type="ECO:0000256" key="1">
    <source>
        <dbReference type="ARBA" id="ARBA00004123"/>
    </source>
</evidence>
<keyword evidence="5" id="KW-0539">Nucleus</keyword>
<evidence type="ECO:0000256" key="4">
    <source>
        <dbReference type="ARBA" id="ARBA00022833"/>
    </source>
</evidence>
<evidence type="ECO:0000256" key="3">
    <source>
        <dbReference type="ARBA" id="ARBA00022771"/>
    </source>
</evidence>
<organism evidence="6 7">
    <name type="scientific">Ganoderma sinense ZZ0214-1</name>
    <dbReference type="NCBI Taxonomy" id="1077348"/>
    <lineage>
        <taxon>Eukaryota</taxon>
        <taxon>Fungi</taxon>
        <taxon>Dikarya</taxon>
        <taxon>Basidiomycota</taxon>
        <taxon>Agaricomycotina</taxon>
        <taxon>Agaricomycetes</taxon>
        <taxon>Polyporales</taxon>
        <taxon>Polyporaceae</taxon>
        <taxon>Ganoderma</taxon>
    </lineage>
</organism>
<evidence type="ECO:0000256" key="5">
    <source>
        <dbReference type="ARBA" id="ARBA00023242"/>
    </source>
</evidence>
<dbReference type="GO" id="GO:0008270">
    <property type="term" value="F:zinc ion binding"/>
    <property type="evidence" value="ECO:0007669"/>
    <property type="project" value="UniProtKB-KW"/>
</dbReference>
<dbReference type="PANTHER" id="PTHR46481:SF10">
    <property type="entry name" value="ZINC FINGER BED DOMAIN-CONTAINING PROTEIN 39"/>
    <property type="match status" value="1"/>
</dbReference>
<keyword evidence="3" id="KW-0863">Zinc-finger</keyword>
<evidence type="ECO:0000313" key="7">
    <source>
        <dbReference type="Proteomes" id="UP000230002"/>
    </source>
</evidence>
<dbReference type="OrthoDB" id="2792843at2759"/>
<evidence type="ECO:0000256" key="2">
    <source>
        <dbReference type="ARBA" id="ARBA00022723"/>
    </source>
</evidence>
<gene>
    <name evidence="6" type="ORF">GSI_11103</name>
</gene>
<sequence length="514" mass="58930">MNCYLDTKDVMSTSNLWCHAQKCWGKDVMEASLKVMNREEVREDIVKSILMTGTITTHFERKQGLITYRNQPHTHTETHAEIVKWVCKSVYPFTIMKDPGFQMLMKTGPPNYYILSPSTVARDVKAIFARTCTRIANVLQNFESKLNFATDAWMTPNHRVLVAVMVHFKWQGKGMCLPLDVVEVPVSHMGEELVSAFADMLYKFGIQKKAYGVTCDNATNNDTMIDMLADKIPGFNGQCAHVRCFLHVLNLITKALLKQFDARPKSKDKDPTDANQELEELLEGLNGYYAAFAGAAETDSDDDNPDDEVDPMGEMSEAQKAAFEAGVHPVKLILAKIQNFSFKVINSTTKLFPTWRTACTAHGLSERILPWDAVVNEMCAVKVHGLRQYEMSRREWRVARQLRAVLKHFKQATLFFSEGTPHLAKVIPAMDHLDKFLTSSARSRKLDHTIHVTCELAKTMLNTYYLHTDMSKTYQIAMVMHPRYKTNYFQQLKWPEEWQELALQLVKQEWCEEY</sequence>
<reference evidence="6 7" key="1">
    <citation type="journal article" date="2015" name="Sci. Rep.">
        <title>Chromosome-level genome map provides insights into diverse defense mechanisms in the medicinal fungus Ganoderma sinense.</title>
        <authorList>
            <person name="Zhu Y."/>
            <person name="Xu J."/>
            <person name="Sun C."/>
            <person name="Zhou S."/>
            <person name="Xu H."/>
            <person name="Nelson D.R."/>
            <person name="Qian J."/>
            <person name="Song J."/>
            <person name="Luo H."/>
            <person name="Xiang L."/>
            <person name="Li Y."/>
            <person name="Xu Z."/>
            <person name="Ji A."/>
            <person name="Wang L."/>
            <person name="Lu S."/>
            <person name="Hayward A."/>
            <person name="Sun W."/>
            <person name="Li X."/>
            <person name="Schwartz D.C."/>
            <person name="Wang Y."/>
            <person name="Chen S."/>
        </authorList>
    </citation>
    <scope>NUCLEOTIDE SEQUENCE [LARGE SCALE GENOMIC DNA]</scope>
    <source>
        <strain evidence="6 7">ZZ0214-1</strain>
    </source>
</reference>
<dbReference type="SUPFAM" id="SSF53098">
    <property type="entry name" value="Ribonuclease H-like"/>
    <property type="match status" value="1"/>
</dbReference>
<dbReference type="AlphaFoldDB" id="A0A2G8RZ90"/>
<comment type="caution">
    <text evidence="6">The sequence shown here is derived from an EMBL/GenBank/DDBJ whole genome shotgun (WGS) entry which is preliminary data.</text>
</comment>
<dbReference type="PANTHER" id="PTHR46481">
    <property type="entry name" value="ZINC FINGER BED DOMAIN-CONTAINING PROTEIN 4"/>
    <property type="match status" value="1"/>
</dbReference>
<comment type="subcellular location">
    <subcellularLocation>
        <location evidence="1">Nucleus</location>
    </subcellularLocation>
</comment>
<proteinExistence type="predicted"/>
<keyword evidence="2" id="KW-0479">Metal-binding</keyword>
<evidence type="ECO:0008006" key="8">
    <source>
        <dbReference type="Google" id="ProtNLM"/>
    </source>
</evidence>
<keyword evidence="7" id="KW-1185">Reference proteome</keyword>
<accession>A0A2G8RZ90</accession>
<dbReference type="InterPro" id="IPR012337">
    <property type="entry name" value="RNaseH-like_sf"/>
</dbReference>
<dbReference type="InterPro" id="IPR052035">
    <property type="entry name" value="ZnF_BED_domain_contain"/>
</dbReference>
<protein>
    <recommendedName>
        <fullName evidence="8">DUF659 domain-containing protein</fullName>
    </recommendedName>
</protein>
<dbReference type="EMBL" id="AYKW01000036">
    <property type="protein sequence ID" value="PIL26839.1"/>
    <property type="molecule type" value="Genomic_DNA"/>
</dbReference>
<dbReference type="GO" id="GO:0005634">
    <property type="term" value="C:nucleus"/>
    <property type="evidence" value="ECO:0007669"/>
    <property type="project" value="UniProtKB-SubCell"/>
</dbReference>
<dbReference type="Proteomes" id="UP000230002">
    <property type="component" value="Unassembled WGS sequence"/>
</dbReference>
<dbReference type="SUPFAM" id="SSF140996">
    <property type="entry name" value="Hermes dimerisation domain"/>
    <property type="match status" value="1"/>
</dbReference>